<dbReference type="InterPro" id="IPR036291">
    <property type="entry name" value="NAD(P)-bd_dom_sf"/>
</dbReference>
<dbReference type="GO" id="GO:0055129">
    <property type="term" value="P:L-proline biosynthetic process"/>
    <property type="evidence" value="ECO:0007669"/>
    <property type="project" value="TreeGrafter"/>
</dbReference>
<dbReference type="Gene3D" id="3.40.50.720">
    <property type="entry name" value="NAD(P)-binding Rossmann-like Domain"/>
    <property type="match status" value="1"/>
</dbReference>
<feature type="domain" description="Pyrroline-5-carboxylate reductase catalytic N-terminal" evidence="2">
    <location>
        <begin position="3"/>
        <end position="92"/>
    </location>
</feature>
<organism evidence="3 4">
    <name type="scientific">Roseovarius pacificus</name>
    <dbReference type="NCBI Taxonomy" id="337701"/>
    <lineage>
        <taxon>Bacteria</taxon>
        <taxon>Pseudomonadati</taxon>
        <taxon>Pseudomonadota</taxon>
        <taxon>Alphaproteobacteria</taxon>
        <taxon>Rhodobacterales</taxon>
        <taxon>Roseobacteraceae</taxon>
        <taxon>Roseovarius</taxon>
    </lineage>
</organism>
<sequence length="254" mass="26065">MSRVGFLGTGHIAAPMARALARAGHEVTVSRRSEAVSADLAASGLGIAVAENAEVVSDSEIVFLCLRPAVWADVVRDLTFRADQRIVSVMAGVPMAEIAAACAPVSDISVTIPYGFIEHSGCPLPVAGDPSVVQALFGADNPVLPQADEAALNHHFAASTMVAAALGLLEQGAEWLAGKTGAPEAAEVYVSNLVAGVLNGLSRDRAGELHDEKMALASPKTLNLQMVEGLAAQGAFDGLPGLLDTISDSMDGKT</sequence>
<dbReference type="STRING" id="337701.SAMN05444398_11015"/>
<evidence type="ECO:0000256" key="1">
    <source>
        <dbReference type="ARBA" id="ARBA00005525"/>
    </source>
</evidence>
<keyword evidence="4" id="KW-1185">Reference proteome</keyword>
<dbReference type="EMBL" id="FRBR01000010">
    <property type="protein sequence ID" value="SHM11446.1"/>
    <property type="molecule type" value="Genomic_DNA"/>
</dbReference>
<gene>
    <name evidence="3" type="ORF">SAMN05444398_11015</name>
</gene>
<name>A0A1M7G5H3_9RHOB</name>
<accession>A0A1M7G5H3</accession>
<evidence type="ECO:0000313" key="4">
    <source>
        <dbReference type="Proteomes" id="UP000183974"/>
    </source>
</evidence>
<dbReference type="Proteomes" id="UP000183974">
    <property type="component" value="Unassembled WGS sequence"/>
</dbReference>
<dbReference type="SUPFAM" id="SSF51735">
    <property type="entry name" value="NAD(P)-binding Rossmann-fold domains"/>
    <property type="match status" value="1"/>
</dbReference>
<dbReference type="InterPro" id="IPR028939">
    <property type="entry name" value="P5C_Rdtase_cat_N"/>
</dbReference>
<protein>
    <submittedName>
        <fullName evidence="3">Pyrroline-5-carboxylate reductase</fullName>
    </submittedName>
</protein>
<dbReference type="PANTHER" id="PTHR11645:SF13">
    <property type="entry name" value="PYRROLINE-5-CARBOXYLATE REDUCTASE CATALYTIC N-TERMINAL DOMAIN-CONTAINING PROTEIN"/>
    <property type="match status" value="1"/>
</dbReference>
<dbReference type="PANTHER" id="PTHR11645">
    <property type="entry name" value="PYRROLINE-5-CARBOXYLATE REDUCTASE"/>
    <property type="match status" value="1"/>
</dbReference>
<proteinExistence type="inferred from homology"/>
<dbReference type="RefSeq" id="WP_073035652.1">
    <property type="nucleotide sequence ID" value="NZ_BMLR01000011.1"/>
</dbReference>
<dbReference type="Pfam" id="PF03807">
    <property type="entry name" value="F420_oxidored"/>
    <property type="match status" value="1"/>
</dbReference>
<comment type="similarity">
    <text evidence="1">Belongs to the pyrroline-5-carboxylate reductase family.</text>
</comment>
<dbReference type="AlphaFoldDB" id="A0A1M7G5H3"/>
<dbReference type="GO" id="GO:0004735">
    <property type="term" value="F:pyrroline-5-carboxylate reductase activity"/>
    <property type="evidence" value="ECO:0007669"/>
    <property type="project" value="TreeGrafter"/>
</dbReference>
<evidence type="ECO:0000313" key="3">
    <source>
        <dbReference type="EMBL" id="SHM11446.1"/>
    </source>
</evidence>
<reference evidence="3 4" key="1">
    <citation type="submission" date="2016-11" db="EMBL/GenBank/DDBJ databases">
        <authorList>
            <person name="Jaros S."/>
            <person name="Januszkiewicz K."/>
            <person name="Wedrychowicz H."/>
        </authorList>
    </citation>
    <scope>NUCLEOTIDE SEQUENCE [LARGE SCALE GENOMIC DNA]</scope>
    <source>
        <strain evidence="3 4">DSM 29589</strain>
    </source>
</reference>
<evidence type="ECO:0000259" key="2">
    <source>
        <dbReference type="Pfam" id="PF03807"/>
    </source>
</evidence>
<dbReference type="OrthoDB" id="9805754at2"/>